<evidence type="ECO:0000256" key="16">
    <source>
        <dbReference type="ARBA" id="ARBA00048679"/>
    </source>
</evidence>
<evidence type="ECO:0000256" key="19">
    <source>
        <dbReference type="SAM" id="MobiDB-lite"/>
    </source>
</evidence>
<keyword evidence="11" id="KW-0653">Protein transport</keyword>
<evidence type="ECO:0000256" key="8">
    <source>
        <dbReference type="ARBA" id="ARBA00022741"/>
    </source>
</evidence>
<evidence type="ECO:0000256" key="15">
    <source>
        <dbReference type="ARBA" id="ARBA00047899"/>
    </source>
</evidence>
<evidence type="ECO:0000256" key="14">
    <source>
        <dbReference type="ARBA" id="ARBA00030237"/>
    </source>
</evidence>
<evidence type="ECO:0000256" key="12">
    <source>
        <dbReference type="ARBA" id="ARBA00023006"/>
    </source>
</evidence>
<feature type="binding site" evidence="18">
    <location>
        <position position="58"/>
    </location>
    <ligand>
        <name>ATP</name>
        <dbReference type="ChEBI" id="CHEBI:30616"/>
    </ligand>
</feature>
<dbReference type="CDD" id="cd14009">
    <property type="entry name" value="STKc_ATG1_ULK_like"/>
    <property type="match status" value="1"/>
</dbReference>
<dbReference type="FunFam" id="1.10.510.10:FF:000817">
    <property type="entry name" value="Serine/threonine-protein kinase ATG1"/>
    <property type="match status" value="1"/>
</dbReference>
<keyword evidence="4" id="KW-0813">Transport</keyword>
<gene>
    <name evidence="21" type="ORF">BDY21DRAFT_95788</name>
</gene>
<keyword evidence="8 18" id="KW-0547">Nucleotide-binding</keyword>
<dbReference type="GO" id="GO:0005776">
    <property type="term" value="C:autophagosome"/>
    <property type="evidence" value="ECO:0007669"/>
    <property type="project" value="TreeGrafter"/>
</dbReference>
<evidence type="ECO:0000256" key="7">
    <source>
        <dbReference type="ARBA" id="ARBA00022679"/>
    </source>
</evidence>
<dbReference type="GO" id="GO:0005829">
    <property type="term" value="C:cytosol"/>
    <property type="evidence" value="ECO:0007669"/>
    <property type="project" value="TreeGrafter"/>
</dbReference>
<dbReference type="SMART" id="SM00220">
    <property type="entry name" value="S_TKc"/>
    <property type="match status" value="1"/>
</dbReference>
<keyword evidence="12" id="KW-0072">Autophagy</keyword>
<sequence>MAAPSPSAATRRSAASADPADNTTTVGPFKKLNQIGKGSFAIVYRGVHVKKRALVAIKSVMLYKMNKKLKDNLLSEISIMRNMRHPHIVALIDCQETEQHMHLVMEFCELGDLSEFIKKRASLGSHPAVADMIKKYPLPQVGGLNEVVVRHFLKQLASAMEFLRSKQYIHRDIKPQNLLLLPSPLFYARNRPETMPLSADEDSLLPVAGIQSLPMLKVADFGFARVLPQTSLAETLCGSPLYMAPEILRYEKYDATADLWSVGTVLHEMLVGKPPFRANNHVELLRKIEKQDDRIKFPEGCYVSSDLKKLIRSLLKKSPTERMGYEAFFDNSVVRGDIPGLVGEDIPSGQSSTEVDTPVQSRRAVNIPVADEAEVQRYSESPRDKVPFGTTPPSRPSSRANPASQQQQATGTPPQRPPSSFGRRNSQAAVQAGDQQVTRPQSRRPTITSHATAPAKQAPQAQQHDYGHTPFAAAAAQMGRRNSRTNVSPGSSVLKDHIDRERYGRTAAEERAQRERELKAAQDVADERDYVVVEKRAVEVNAFADELANSPQLHGGYYRMHDGSGGAMTRRATTQGHPLSTTGATTGAQQNTAPSKAIQIAPGRQASGRPSEPLHQRKHSYERRYGPNPGSAQSVITKALNMASFRVLGVNFSPPGKGGISPPSGYGAYHAYPTQPSPTALVLGDGSSTREVSKDDDMRIVHLVEDLASRSDVVYGFAEVKYKQLVPSTPSNDGHGLGIGHAVGGTGDDAEDDYLTVDATVAIAEEALVLYVRALSILARAIENAGSWWATRNGSSPRSGSSAAGTLVPASTATRMNNVVQWSRNRFNECLEKSEYVGRRLVEAQRLLPLDHPGHPSNHPTHGASATAAVTDSATGSAVPSSGPPAALPPRPRSHSATSVTTSADNITLTSGVTAEKLMYERALEMSRAAAVNELVGEDLPGCERAYLTAIMMLEAILDGEGDGYSGVDAAAAGNRVRSGSGSGGAKKDGAGREEAGDMIDGLEMEDRATVVKLLESARGRLKSLRRKIETAKQVNKRASLPPSGGTNVAIATAAANIPRSSPSGTPSSTNTPPK</sequence>
<feature type="compositionally biased region" description="Low complexity" evidence="19">
    <location>
        <begin position="1"/>
        <end position="21"/>
    </location>
</feature>
<dbReference type="OrthoDB" id="346907at2759"/>
<dbReference type="AlphaFoldDB" id="A0A6A6NUB0"/>
<dbReference type="Pfam" id="PF21127">
    <property type="entry name" value="ATG1-like_MIT2"/>
    <property type="match status" value="1"/>
</dbReference>
<keyword evidence="5" id="KW-0963">Cytoplasm</keyword>
<feature type="compositionally biased region" description="Low complexity" evidence="19">
    <location>
        <begin position="453"/>
        <end position="463"/>
    </location>
</feature>
<dbReference type="Pfam" id="PF12063">
    <property type="entry name" value="ATG1-like_MIT1"/>
    <property type="match status" value="1"/>
</dbReference>
<feature type="compositionally biased region" description="Low complexity" evidence="19">
    <location>
        <begin position="1045"/>
        <end position="1075"/>
    </location>
</feature>
<evidence type="ECO:0000256" key="9">
    <source>
        <dbReference type="ARBA" id="ARBA00022777"/>
    </source>
</evidence>
<dbReference type="GO" id="GO:0015031">
    <property type="term" value="P:protein transport"/>
    <property type="evidence" value="ECO:0007669"/>
    <property type="project" value="UniProtKB-KW"/>
</dbReference>
<comment type="similarity">
    <text evidence="17">Belongs to the protein kinase superfamily. Ser/Thr protein kinase family. APG1/unc-51/ULK1 subfamily.</text>
</comment>
<dbReference type="PANTHER" id="PTHR24348:SF22">
    <property type="entry name" value="NON-SPECIFIC SERINE_THREONINE PROTEIN KINASE"/>
    <property type="match status" value="1"/>
</dbReference>
<feature type="compositionally biased region" description="Basic and acidic residues" evidence="19">
    <location>
        <begin position="494"/>
        <end position="511"/>
    </location>
</feature>
<dbReference type="GO" id="GO:0042594">
    <property type="term" value="P:response to starvation"/>
    <property type="evidence" value="ECO:0007669"/>
    <property type="project" value="TreeGrafter"/>
</dbReference>
<feature type="region of interest" description="Disordered" evidence="19">
    <location>
        <begin position="849"/>
        <end position="903"/>
    </location>
</feature>
<keyword evidence="6" id="KW-0723">Serine/threonine-protein kinase</keyword>
<keyword evidence="7" id="KW-0808">Transferase</keyword>
<feature type="compositionally biased region" description="Low complexity" evidence="19">
    <location>
        <begin position="794"/>
        <end position="805"/>
    </location>
</feature>
<dbReference type="InterPro" id="IPR017441">
    <property type="entry name" value="Protein_kinase_ATP_BS"/>
</dbReference>
<evidence type="ECO:0000256" key="2">
    <source>
        <dbReference type="ARBA" id="ARBA00004623"/>
    </source>
</evidence>
<dbReference type="InterPro" id="IPR000719">
    <property type="entry name" value="Prot_kinase_dom"/>
</dbReference>
<dbReference type="GO" id="GO:0000045">
    <property type="term" value="P:autophagosome assembly"/>
    <property type="evidence" value="ECO:0007669"/>
    <property type="project" value="TreeGrafter"/>
</dbReference>
<comment type="subcellular location">
    <subcellularLocation>
        <location evidence="1">Cytoplasm</location>
    </subcellularLocation>
    <subcellularLocation>
        <location evidence="2">Preautophagosomal structure membrane</location>
        <topology evidence="2">Peripheral membrane protein</topology>
    </subcellularLocation>
</comment>
<dbReference type="InterPro" id="IPR045269">
    <property type="entry name" value="Atg1-like"/>
</dbReference>
<comment type="catalytic activity">
    <reaction evidence="16">
        <text>L-seryl-[protein] + ATP = O-phospho-L-seryl-[protein] + ADP + H(+)</text>
        <dbReference type="Rhea" id="RHEA:17989"/>
        <dbReference type="Rhea" id="RHEA-COMP:9863"/>
        <dbReference type="Rhea" id="RHEA-COMP:11604"/>
        <dbReference type="ChEBI" id="CHEBI:15378"/>
        <dbReference type="ChEBI" id="CHEBI:29999"/>
        <dbReference type="ChEBI" id="CHEBI:30616"/>
        <dbReference type="ChEBI" id="CHEBI:83421"/>
        <dbReference type="ChEBI" id="CHEBI:456216"/>
        <dbReference type="EC" id="2.7.11.1"/>
    </reaction>
</comment>
<reference evidence="21" key="1">
    <citation type="journal article" date="2020" name="Stud. Mycol.">
        <title>101 Dothideomycetes genomes: a test case for predicting lifestyles and emergence of pathogens.</title>
        <authorList>
            <person name="Haridas S."/>
            <person name="Albert R."/>
            <person name="Binder M."/>
            <person name="Bloem J."/>
            <person name="Labutti K."/>
            <person name="Salamov A."/>
            <person name="Andreopoulos B."/>
            <person name="Baker S."/>
            <person name="Barry K."/>
            <person name="Bills G."/>
            <person name="Bluhm B."/>
            <person name="Cannon C."/>
            <person name="Castanera R."/>
            <person name="Culley D."/>
            <person name="Daum C."/>
            <person name="Ezra D."/>
            <person name="Gonzalez J."/>
            <person name="Henrissat B."/>
            <person name="Kuo A."/>
            <person name="Liang C."/>
            <person name="Lipzen A."/>
            <person name="Lutzoni F."/>
            <person name="Magnuson J."/>
            <person name="Mondo S."/>
            <person name="Nolan M."/>
            <person name="Ohm R."/>
            <person name="Pangilinan J."/>
            <person name="Park H.-J."/>
            <person name="Ramirez L."/>
            <person name="Alfaro M."/>
            <person name="Sun H."/>
            <person name="Tritt A."/>
            <person name="Yoshinaga Y."/>
            <person name="Zwiers L.-H."/>
            <person name="Turgeon B."/>
            <person name="Goodwin S."/>
            <person name="Spatafora J."/>
            <person name="Crous P."/>
            <person name="Grigoriev I."/>
        </authorList>
    </citation>
    <scope>NUCLEOTIDE SEQUENCE</scope>
    <source>
        <strain evidence="21">ATCC 16933</strain>
    </source>
</reference>
<proteinExistence type="inferred from homology"/>
<dbReference type="PROSITE" id="PS00108">
    <property type="entry name" value="PROTEIN_KINASE_ST"/>
    <property type="match status" value="1"/>
</dbReference>
<dbReference type="GO" id="GO:0061709">
    <property type="term" value="P:reticulophagy"/>
    <property type="evidence" value="ECO:0007669"/>
    <property type="project" value="TreeGrafter"/>
</dbReference>
<feature type="compositionally biased region" description="Polar residues" evidence="19">
    <location>
        <begin position="422"/>
        <end position="451"/>
    </location>
</feature>
<dbReference type="Proteomes" id="UP000799766">
    <property type="component" value="Unassembled WGS sequence"/>
</dbReference>
<dbReference type="InterPro" id="IPR011009">
    <property type="entry name" value="Kinase-like_dom_sf"/>
</dbReference>
<evidence type="ECO:0000256" key="13">
    <source>
        <dbReference type="ARBA" id="ARBA00023136"/>
    </source>
</evidence>
<feature type="region of interest" description="Disordered" evidence="19">
    <location>
        <begin position="790"/>
        <end position="809"/>
    </location>
</feature>
<feature type="compositionally biased region" description="Pro residues" evidence="19">
    <location>
        <begin position="882"/>
        <end position="891"/>
    </location>
</feature>
<evidence type="ECO:0000256" key="11">
    <source>
        <dbReference type="ARBA" id="ARBA00022927"/>
    </source>
</evidence>
<dbReference type="GO" id="GO:0034045">
    <property type="term" value="C:phagophore assembly site membrane"/>
    <property type="evidence" value="ECO:0007669"/>
    <property type="project" value="UniProtKB-SubCell"/>
</dbReference>
<feature type="domain" description="Protein kinase" evidence="20">
    <location>
        <begin position="29"/>
        <end position="334"/>
    </location>
</feature>
<dbReference type="InterPro" id="IPR048941">
    <property type="entry name" value="ATG1-like_MIT2"/>
</dbReference>
<feature type="region of interest" description="Disordered" evidence="19">
    <location>
        <begin position="1"/>
        <end position="27"/>
    </location>
</feature>
<feature type="region of interest" description="Disordered" evidence="19">
    <location>
        <begin position="976"/>
        <end position="1001"/>
    </location>
</feature>
<evidence type="ECO:0000256" key="5">
    <source>
        <dbReference type="ARBA" id="ARBA00022490"/>
    </source>
</evidence>
<feature type="compositionally biased region" description="Low complexity" evidence="19">
    <location>
        <begin position="863"/>
        <end position="879"/>
    </location>
</feature>
<dbReference type="GO" id="GO:0004674">
    <property type="term" value="F:protein serine/threonine kinase activity"/>
    <property type="evidence" value="ECO:0007669"/>
    <property type="project" value="UniProtKB-KW"/>
</dbReference>
<dbReference type="PROSITE" id="PS00107">
    <property type="entry name" value="PROTEIN_KINASE_ATP"/>
    <property type="match status" value="1"/>
</dbReference>
<evidence type="ECO:0000313" key="22">
    <source>
        <dbReference type="Proteomes" id="UP000799766"/>
    </source>
</evidence>
<evidence type="ECO:0000256" key="3">
    <source>
        <dbReference type="ARBA" id="ARBA00012513"/>
    </source>
</evidence>
<dbReference type="Gene3D" id="1.10.510.10">
    <property type="entry name" value="Transferase(Phosphotransferase) domain 1"/>
    <property type="match status" value="1"/>
</dbReference>
<evidence type="ECO:0000313" key="21">
    <source>
        <dbReference type="EMBL" id="KAF2454853.1"/>
    </source>
</evidence>
<evidence type="ECO:0000256" key="4">
    <source>
        <dbReference type="ARBA" id="ARBA00022448"/>
    </source>
</evidence>
<dbReference type="SUPFAM" id="SSF56112">
    <property type="entry name" value="Protein kinase-like (PK-like)"/>
    <property type="match status" value="1"/>
</dbReference>
<comment type="catalytic activity">
    <reaction evidence="15">
        <text>L-threonyl-[protein] + ATP = O-phospho-L-threonyl-[protein] + ADP + H(+)</text>
        <dbReference type="Rhea" id="RHEA:46608"/>
        <dbReference type="Rhea" id="RHEA-COMP:11060"/>
        <dbReference type="Rhea" id="RHEA-COMP:11605"/>
        <dbReference type="ChEBI" id="CHEBI:15378"/>
        <dbReference type="ChEBI" id="CHEBI:30013"/>
        <dbReference type="ChEBI" id="CHEBI:30616"/>
        <dbReference type="ChEBI" id="CHEBI:61977"/>
        <dbReference type="ChEBI" id="CHEBI:456216"/>
        <dbReference type="EC" id="2.7.11.1"/>
    </reaction>
</comment>
<feature type="region of interest" description="Disordered" evidence="19">
    <location>
        <begin position="1032"/>
        <end position="1075"/>
    </location>
</feature>
<accession>A0A6A6NUB0</accession>
<evidence type="ECO:0000256" key="17">
    <source>
        <dbReference type="ARBA" id="ARBA00060750"/>
    </source>
</evidence>
<dbReference type="GO" id="GO:0005524">
    <property type="term" value="F:ATP binding"/>
    <property type="evidence" value="ECO:0007669"/>
    <property type="project" value="UniProtKB-UniRule"/>
</dbReference>
<name>A0A6A6NUB0_9PEZI</name>
<keyword evidence="9" id="KW-0418">Kinase</keyword>
<feature type="compositionally biased region" description="Polar residues" evidence="19">
    <location>
        <begin position="348"/>
        <end position="360"/>
    </location>
</feature>
<feature type="compositionally biased region" description="Basic and acidic residues" evidence="19">
    <location>
        <begin position="374"/>
        <end position="386"/>
    </location>
</feature>
<dbReference type="InterPro" id="IPR008271">
    <property type="entry name" value="Ser/Thr_kinase_AS"/>
</dbReference>
<evidence type="ECO:0000259" key="20">
    <source>
        <dbReference type="PROSITE" id="PS50011"/>
    </source>
</evidence>
<keyword evidence="22" id="KW-1185">Reference proteome</keyword>
<dbReference type="PROSITE" id="PS50011">
    <property type="entry name" value="PROTEIN_KINASE_DOM"/>
    <property type="match status" value="1"/>
</dbReference>
<dbReference type="FunFam" id="3.30.200.20:FF:000042">
    <property type="entry name" value="Aurora kinase A"/>
    <property type="match status" value="1"/>
</dbReference>
<dbReference type="PANTHER" id="PTHR24348">
    <property type="entry name" value="SERINE/THREONINE-PROTEIN KINASE UNC-51-RELATED"/>
    <property type="match status" value="1"/>
</dbReference>
<feature type="region of interest" description="Disordered" evidence="19">
    <location>
        <begin position="340"/>
        <end position="511"/>
    </location>
</feature>
<evidence type="ECO:0000256" key="6">
    <source>
        <dbReference type="ARBA" id="ARBA00022527"/>
    </source>
</evidence>
<feature type="region of interest" description="Disordered" evidence="19">
    <location>
        <begin position="601"/>
        <end position="630"/>
    </location>
</feature>
<dbReference type="EC" id="2.7.11.1" evidence="3"/>
<keyword evidence="10 18" id="KW-0067">ATP-binding</keyword>
<dbReference type="GO" id="GO:0010506">
    <property type="term" value="P:regulation of autophagy"/>
    <property type="evidence" value="ECO:0007669"/>
    <property type="project" value="InterPro"/>
</dbReference>
<evidence type="ECO:0000256" key="1">
    <source>
        <dbReference type="ARBA" id="ARBA00004496"/>
    </source>
</evidence>
<dbReference type="Pfam" id="PF00069">
    <property type="entry name" value="Pkinase"/>
    <property type="match status" value="1"/>
</dbReference>
<protein>
    <recommendedName>
        <fullName evidence="3">non-specific serine/threonine protein kinase</fullName>
        <ecNumber evidence="3">2.7.11.1</ecNumber>
    </recommendedName>
    <alternativeName>
        <fullName evidence="14">Autophagy-related protein 1</fullName>
    </alternativeName>
</protein>
<keyword evidence="13" id="KW-0472">Membrane</keyword>
<dbReference type="EMBL" id="MU001689">
    <property type="protein sequence ID" value="KAF2454853.1"/>
    <property type="molecule type" value="Genomic_DNA"/>
</dbReference>
<dbReference type="GO" id="GO:0034727">
    <property type="term" value="P:piecemeal microautophagy of the nucleus"/>
    <property type="evidence" value="ECO:0007669"/>
    <property type="project" value="TreeGrafter"/>
</dbReference>
<dbReference type="InterPro" id="IPR022708">
    <property type="entry name" value="Atg1-like_tMIT"/>
</dbReference>
<feature type="compositionally biased region" description="Basic and acidic residues" evidence="19">
    <location>
        <begin position="986"/>
        <end position="996"/>
    </location>
</feature>
<evidence type="ECO:0000256" key="10">
    <source>
        <dbReference type="ARBA" id="ARBA00022840"/>
    </source>
</evidence>
<organism evidence="21 22">
    <name type="scientific">Lineolata rhizophorae</name>
    <dbReference type="NCBI Taxonomy" id="578093"/>
    <lineage>
        <taxon>Eukaryota</taxon>
        <taxon>Fungi</taxon>
        <taxon>Dikarya</taxon>
        <taxon>Ascomycota</taxon>
        <taxon>Pezizomycotina</taxon>
        <taxon>Dothideomycetes</taxon>
        <taxon>Dothideomycetes incertae sedis</taxon>
        <taxon>Lineolatales</taxon>
        <taxon>Lineolataceae</taxon>
        <taxon>Lineolata</taxon>
    </lineage>
</organism>
<evidence type="ECO:0000256" key="18">
    <source>
        <dbReference type="PROSITE-ProRule" id="PRU10141"/>
    </source>
</evidence>
<dbReference type="GO" id="GO:0000422">
    <property type="term" value="P:autophagy of mitochondrion"/>
    <property type="evidence" value="ECO:0007669"/>
    <property type="project" value="TreeGrafter"/>
</dbReference>